<dbReference type="AlphaFoldDB" id="A0A1H9ZGM6"/>
<feature type="domain" description="PAC" evidence="6">
    <location>
        <begin position="81"/>
        <end position="133"/>
    </location>
</feature>
<dbReference type="PROSITE" id="PS50113">
    <property type="entry name" value="PAC"/>
    <property type="match status" value="1"/>
</dbReference>
<dbReference type="Gene3D" id="3.30.450.20">
    <property type="entry name" value="PAS domain"/>
    <property type="match status" value="1"/>
</dbReference>
<dbReference type="Pfam" id="PF08447">
    <property type="entry name" value="PAS_3"/>
    <property type="match status" value="1"/>
</dbReference>
<dbReference type="STRING" id="1353158.SAMN04488587_1115"/>
<evidence type="ECO:0000259" key="6">
    <source>
        <dbReference type="PROSITE" id="PS50113"/>
    </source>
</evidence>
<keyword evidence="3" id="KW-0597">Phosphoprotein</keyword>
<dbReference type="NCBIfam" id="TIGR00229">
    <property type="entry name" value="sensory_box"/>
    <property type="match status" value="1"/>
</dbReference>
<organism evidence="7 8">
    <name type="scientific">Methanococcoides vulcani</name>
    <dbReference type="NCBI Taxonomy" id="1353158"/>
    <lineage>
        <taxon>Archaea</taxon>
        <taxon>Methanobacteriati</taxon>
        <taxon>Methanobacteriota</taxon>
        <taxon>Stenosarchaea group</taxon>
        <taxon>Methanomicrobia</taxon>
        <taxon>Methanosarcinales</taxon>
        <taxon>Methanosarcinaceae</taxon>
        <taxon>Methanococcoides</taxon>
    </lineage>
</organism>
<dbReference type="RefSeq" id="WP_091689616.1">
    <property type="nucleotide sequence ID" value="NZ_CAAGSJ010000001.1"/>
</dbReference>
<dbReference type="Gene3D" id="3.30.450.40">
    <property type="match status" value="1"/>
</dbReference>
<name>A0A1H9ZGM6_9EURY</name>
<evidence type="ECO:0000256" key="2">
    <source>
        <dbReference type="ARBA" id="ARBA00012438"/>
    </source>
</evidence>
<dbReference type="InterPro" id="IPR013655">
    <property type="entry name" value="PAS_fold_3"/>
</dbReference>
<proteinExistence type="predicted"/>
<evidence type="ECO:0000256" key="5">
    <source>
        <dbReference type="ARBA" id="ARBA00022777"/>
    </source>
</evidence>
<dbReference type="SUPFAM" id="SSF55785">
    <property type="entry name" value="PYP-like sensor domain (PAS domain)"/>
    <property type="match status" value="1"/>
</dbReference>
<evidence type="ECO:0000313" key="8">
    <source>
        <dbReference type="Proteomes" id="UP000243338"/>
    </source>
</evidence>
<keyword evidence="8" id="KW-1185">Reference proteome</keyword>
<dbReference type="OrthoDB" id="3369at2157"/>
<comment type="catalytic activity">
    <reaction evidence="1">
        <text>ATP + protein L-histidine = ADP + protein N-phospho-L-histidine.</text>
        <dbReference type="EC" id="2.7.13.3"/>
    </reaction>
</comment>
<evidence type="ECO:0000256" key="3">
    <source>
        <dbReference type="ARBA" id="ARBA00022553"/>
    </source>
</evidence>
<dbReference type="Proteomes" id="UP000243338">
    <property type="component" value="Unassembled WGS sequence"/>
</dbReference>
<dbReference type="CDD" id="cd00130">
    <property type="entry name" value="PAS"/>
    <property type="match status" value="1"/>
</dbReference>
<dbReference type="SUPFAM" id="SSF55781">
    <property type="entry name" value="GAF domain-like"/>
    <property type="match status" value="1"/>
</dbReference>
<evidence type="ECO:0000313" key="7">
    <source>
        <dbReference type="EMBL" id="SES80772.1"/>
    </source>
</evidence>
<dbReference type="InterPro" id="IPR000700">
    <property type="entry name" value="PAS-assoc_C"/>
</dbReference>
<dbReference type="InterPro" id="IPR001610">
    <property type="entry name" value="PAC"/>
</dbReference>
<gene>
    <name evidence="7" type="ORF">SAMN04488587_1115</name>
</gene>
<dbReference type="EMBL" id="FOHQ01000002">
    <property type="protein sequence ID" value="SES80772.1"/>
    <property type="molecule type" value="Genomic_DNA"/>
</dbReference>
<dbReference type="PANTHER" id="PTHR43304:SF1">
    <property type="entry name" value="PAC DOMAIN-CONTAINING PROTEIN"/>
    <property type="match status" value="1"/>
</dbReference>
<accession>A0A1H9ZGM6</accession>
<dbReference type="PANTHER" id="PTHR43304">
    <property type="entry name" value="PHYTOCHROME-LIKE PROTEIN CPH1"/>
    <property type="match status" value="1"/>
</dbReference>
<dbReference type="EC" id="2.7.13.3" evidence="2"/>
<dbReference type="InterPro" id="IPR029016">
    <property type="entry name" value="GAF-like_dom_sf"/>
</dbReference>
<dbReference type="SMART" id="SM00086">
    <property type="entry name" value="PAC"/>
    <property type="match status" value="1"/>
</dbReference>
<protein>
    <recommendedName>
        <fullName evidence="2">histidine kinase</fullName>
        <ecNumber evidence="2">2.7.13.3</ecNumber>
    </recommendedName>
</protein>
<evidence type="ECO:0000256" key="4">
    <source>
        <dbReference type="ARBA" id="ARBA00022679"/>
    </source>
</evidence>
<dbReference type="GO" id="GO:0004673">
    <property type="term" value="F:protein histidine kinase activity"/>
    <property type="evidence" value="ECO:0007669"/>
    <property type="project" value="UniProtKB-EC"/>
</dbReference>
<sequence length="299" mass="33953">MMKGTFNLPDLQDEMPEVVFVWRSEYGWPLEFVSDNVSFFGYEPDDFLFGGLSYEDIIHPADLEMVRKALLKYSDSSEVDLMQEYRIMKADGDVRWVREKTQIIYDEDGRMQCLKAKIVDINDEKKRDDFMFIQDELGSDLSWPVNLEESMNVLLELTTQLDAIDICALYVVDEVTGGLVLVNHKGLSSDFVNSVSYFGADSGQINFAKKGFPIYKHYSEIYPFITGARMQDEGLQGTAIIPIHHEHHFVGLLIASSSSEFIIPENDRDSLDVIKSLAGLMISNMTMSVMSDSVHYSTA</sequence>
<evidence type="ECO:0000256" key="1">
    <source>
        <dbReference type="ARBA" id="ARBA00000085"/>
    </source>
</evidence>
<dbReference type="InterPro" id="IPR035965">
    <property type="entry name" value="PAS-like_dom_sf"/>
</dbReference>
<keyword evidence="5" id="KW-0418">Kinase</keyword>
<keyword evidence="4" id="KW-0808">Transferase</keyword>
<dbReference type="InterPro" id="IPR052162">
    <property type="entry name" value="Sensor_kinase/Photoreceptor"/>
</dbReference>
<reference evidence="8" key="1">
    <citation type="submission" date="2016-10" db="EMBL/GenBank/DDBJ databases">
        <authorList>
            <person name="Varghese N."/>
            <person name="Submissions S."/>
        </authorList>
    </citation>
    <scope>NUCLEOTIDE SEQUENCE [LARGE SCALE GENOMIC DNA]</scope>
    <source>
        <strain evidence="8">SLH 33</strain>
    </source>
</reference>
<dbReference type="InterPro" id="IPR000014">
    <property type="entry name" value="PAS"/>
</dbReference>